<dbReference type="GO" id="GO:0000976">
    <property type="term" value="F:transcription cis-regulatory region binding"/>
    <property type="evidence" value="ECO:0007669"/>
    <property type="project" value="TreeGrafter"/>
</dbReference>
<evidence type="ECO:0000313" key="11">
    <source>
        <dbReference type="EMBL" id="PQA72294.1"/>
    </source>
</evidence>
<dbReference type="GO" id="GO:0032993">
    <property type="term" value="C:protein-DNA complex"/>
    <property type="evidence" value="ECO:0007669"/>
    <property type="project" value="TreeGrafter"/>
</dbReference>
<dbReference type="GO" id="GO:0005829">
    <property type="term" value="C:cytosol"/>
    <property type="evidence" value="ECO:0007669"/>
    <property type="project" value="TreeGrafter"/>
</dbReference>
<dbReference type="SUPFAM" id="SSF52172">
    <property type="entry name" value="CheY-like"/>
    <property type="match status" value="1"/>
</dbReference>
<gene>
    <name evidence="11" type="ORF">C3731_17385</name>
</gene>
<evidence type="ECO:0000256" key="3">
    <source>
        <dbReference type="ARBA" id="ARBA00023012"/>
    </source>
</evidence>
<dbReference type="Pfam" id="PF00072">
    <property type="entry name" value="Response_reg"/>
    <property type="match status" value="1"/>
</dbReference>
<evidence type="ECO:0000256" key="2">
    <source>
        <dbReference type="ARBA" id="ARBA00022553"/>
    </source>
</evidence>
<dbReference type="CDD" id="cd06170">
    <property type="entry name" value="LuxR_C_like"/>
    <property type="match status" value="1"/>
</dbReference>
<evidence type="ECO:0000256" key="8">
    <source>
        <dbReference type="SAM" id="MobiDB-lite"/>
    </source>
</evidence>
<dbReference type="EMBL" id="PTRC01000032">
    <property type="protein sequence ID" value="PQA72294.1"/>
    <property type="molecule type" value="Genomic_DNA"/>
</dbReference>
<keyword evidence="2 7" id="KW-0597">Phosphoprotein</keyword>
<dbReference type="Gene3D" id="3.40.50.2300">
    <property type="match status" value="1"/>
</dbReference>
<dbReference type="SMART" id="SM00421">
    <property type="entry name" value="HTH_LUXR"/>
    <property type="match status" value="1"/>
</dbReference>
<evidence type="ECO:0000256" key="7">
    <source>
        <dbReference type="PROSITE-ProRule" id="PRU00169"/>
    </source>
</evidence>
<dbReference type="PANTHER" id="PTHR48111:SF1">
    <property type="entry name" value="TWO-COMPONENT RESPONSE REGULATOR ORR33"/>
    <property type="match status" value="1"/>
</dbReference>
<proteinExistence type="predicted"/>
<organism evidence="11 12">
    <name type="scientific">Brucella oryzae</name>
    <dbReference type="NCBI Taxonomy" id="335286"/>
    <lineage>
        <taxon>Bacteria</taxon>
        <taxon>Pseudomonadati</taxon>
        <taxon>Pseudomonadota</taxon>
        <taxon>Alphaproteobacteria</taxon>
        <taxon>Hyphomicrobiales</taxon>
        <taxon>Brucellaceae</taxon>
        <taxon>Brucella/Ochrobactrum group</taxon>
        <taxon>Brucella</taxon>
    </lineage>
</organism>
<dbReference type="GO" id="GO:0000156">
    <property type="term" value="F:phosphorelay response regulator activity"/>
    <property type="evidence" value="ECO:0007669"/>
    <property type="project" value="TreeGrafter"/>
</dbReference>
<evidence type="ECO:0000313" key="12">
    <source>
        <dbReference type="Proteomes" id="UP000238493"/>
    </source>
</evidence>
<reference evidence="11 12" key="1">
    <citation type="submission" date="2018-02" db="EMBL/GenBank/DDBJ databases">
        <title>Draft genome sequence of Ochrobactrum oryzae found in Brazil.</title>
        <authorList>
            <person name="Cerdeira L."/>
            <person name="Andrade F."/>
            <person name="Zacariotto T."/>
            <person name="Barbosa B."/>
            <person name="Santos S."/>
            <person name="Cassetari V."/>
            <person name="Lincopan N."/>
        </authorList>
    </citation>
    <scope>NUCLEOTIDE SEQUENCE [LARGE SCALE GENOMIC DNA]</scope>
    <source>
        <strain evidence="11 12">OA447</strain>
    </source>
</reference>
<dbReference type="InterPro" id="IPR016032">
    <property type="entry name" value="Sig_transdc_resp-reg_C-effctor"/>
</dbReference>
<keyword evidence="6" id="KW-0804">Transcription</keyword>
<name>A0A2S7IWB5_9HYPH</name>
<keyword evidence="3" id="KW-0902">Two-component regulatory system</keyword>
<feature type="modified residue" description="4-aspartylphosphate" evidence="7">
    <location>
        <position position="60"/>
    </location>
</feature>
<dbReference type="CDD" id="cd17574">
    <property type="entry name" value="REC_OmpR"/>
    <property type="match status" value="1"/>
</dbReference>
<dbReference type="InterPro" id="IPR036388">
    <property type="entry name" value="WH-like_DNA-bd_sf"/>
</dbReference>
<keyword evidence="12" id="KW-1185">Reference proteome</keyword>
<keyword evidence="5 11" id="KW-0238">DNA-binding</keyword>
<dbReference type="SMART" id="SM00448">
    <property type="entry name" value="REC"/>
    <property type="match status" value="1"/>
</dbReference>
<dbReference type="InterPro" id="IPR000792">
    <property type="entry name" value="Tscrpt_reg_LuxR_C"/>
</dbReference>
<dbReference type="PROSITE" id="PS50110">
    <property type="entry name" value="RESPONSE_REGULATORY"/>
    <property type="match status" value="1"/>
</dbReference>
<dbReference type="OrthoDB" id="5292887at2"/>
<dbReference type="InterPro" id="IPR011006">
    <property type="entry name" value="CheY-like_superfamily"/>
</dbReference>
<sequence>MKKSNICEQKTVLCIEDEADIRKELVFGLSKFGFKVMSAGSGEEALSLLSVERPDLILCDVLMPDFGGLELLKRIRATMPHLNSTPFLFLSALTDRSHILQGLKLGADDYLTKPIDFDLLETKITRKMELVERSKNTPASADSDSVVSPPTNETKAKLTKRELQVLSEFAKGHTNGQVARILGLSEYTIGDHSKSILKKLNAASRTQAVHEAIAQGLVGVNKAKT</sequence>
<feature type="domain" description="HTH luxR-type" evidence="9">
    <location>
        <begin position="151"/>
        <end position="216"/>
    </location>
</feature>
<evidence type="ECO:0000256" key="6">
    <source>
        <dbReference type="ARBA" id="ARBA00023163"/>
    </source>
</evidence>
<dbReference type="PROSITE" id="PS50043">
    <property type="entry name" value="HTH_LUXR_2"/>
    <property type="match status" value="1"/>
</dbReference>
<dbReference type="Gene3D" id="1.10.10.10">
    <property type="entry name" value="Winged helix-like DNA-binding domain superfamily/Winged helix DNA-binding domain"/>
    <property type="match status" value="1"/>
</dbReference>
<evidence type="ECO:0000259" key="9">
    <source>
        <dbReference type="PROSITE" id="PS50043"/>
    </source>
</evidence>
<evidence type="ECO:0000259" key="10">
    <source>
        <dbReference type="PROSITE" id="PS50110"/>
    </source>
</evidence>
<dbReference type="RefSeq" id="WP_104756881.1">
    <property type="nucleotide sequence ID" value="NZ_PTRC01000032.1"/>
</dbReference>
<dbReference type="PROSITE" id="PS00622">
    <property type="entry name" value="HTH_LUXR_1"/>
    <property type="match status" value="1"/>
</dbReference>
<keyword evidence="4" id="KW-0805">Transcription regulation</keyword>
<protein>
    <recommendedName>
        <fullName evidence="1">Flagellar transcriptional regulator FtcR</fullName>
    </recommendedName>
</protein>
<feature type="compositionally biased region" description="Polar residues" evidence="8">
    <location>
        <begin position="136"/>
        <end position="153"/>
    </location>
</feature>
<evidence type="ECO:0000256" key="1">
    <source>
        <dbReference type="ARBA" id="ARBA00015404"/>
    </source>
</evidence>
<dbReference type="PANTHER" id="PTHR48111">
    <property type="entry name" value="REGULATOR OF RPOS"/>
    <property type="match status" value="1"/>
</dbReference>
<comment type="caution">
    <text evidence="11">The sequence shown here is derived from an EMBL/GenBank/DDBJ whole genome shotgun (WGS) entry which is preliminary data.</text>
</comment>
<evidence type="ECO:0000256" key="4">
    <source>
        <dbReference type="ARBA" id="ARBA00023015"/>
    </source>
</evidence>
<dbReference type="PRINTS" id="PR00038">
    <property type="entry name" value="HTHLUXR"/>
</dbReference>
<dbReference type="Proteomes" id="UP000238493">
    <property type="component" value="Unassembled WGS sequence"/>
</dbReference>
<dbReference type="Pfam" id="PF00196">
    <property type="entry name" value="GerE"/>
    <property type="match status" value="1"/>
</dbReference>
<dbReference type="GO" id="GO:0006355">
    <property type="term" value="P:regulation of DNA-templated transcription"/>
    <property type="evidence" value="ECO:0007669"/>
    <property type="project" value="InterPro"/>
</dbReference>
<evidence type="ECO:0000256" key="5">
    <source>
        <dbReference type="ARBA" id="ARBA00023125"/>
    </source>
</evidence>
<accession>A0A2S7IWB5</accession>
<feature type="region of interest" description="Disordered" evidence="8">
    <location>
        <begin position="131"/>
        <end position="158"/>
    </location>
</feature>
<dbReference type="AlphaFoldDB" id="A0A2S7IWB5"/>
<dbReference type="SUPFAM" id="SSF46894">
    <property type="entry name" value="C-terminal effector domain of the bipartite response regulators"/>
    <property type="match status" value="1"/>
</dbReference>
<dbReference type="InterPro" id="IPR001789">
    <property type="entry name" value="Sig_transdc_resp-reg_receiver"/>
</dbReference>
<dbReference type="InterPro" id="IPR039420">
    <property type="entry name" value="WalR-like"/>
</dbReference>
<feature type="domain" description="Response regulatory" evidence="10">
    <location>
        <begin position="11"/>
        <end position="128"/>
    </location>
</feature>